<dbReference type="Gene3D" id="3.40.30.10">
    <property type="entry name" value="Glutaredoxin"/>
    <property type="match status" value="1"/>
</dbReference>
<dbReference type="PRINTS" id="PR00368">
    <property type="entry name" value="FADPNR"/>
</dbReference>
<evidence type="ECO:0000313" key="6">
    <source>
        <dbReference type="EMBL" id="EJK68577.1"/>
    </source>
</evidence>
<organism evidence="6 7">
    <name type="scientific">Thalassiosira oceanica</name>
    <name type="common">Marine diatom</name>
    <dbReference type="NCBI Taxonomy" id="159749"/>
    <lineage>
        <taxon>Eukaryota</taxon>
        <taxon>Sar</taxon>
        <taxon>Stramenopiles</taxon>
        <taxon>Ochrophyta</taxon>
        <taxon>Bacillariophyta</taxon>
        <taxon>Coscinodiscophyceae</taxon>
        <taxon>Thalassiosirophycidae</taxon>
        <taxon>Thalassiosirales</taxon>
        <taxon>Thalassiosiraceae</taxon>
        <taxon>Thalassiosira</taxon>
    </lineage>
</organism>
<name>K0TDF8_THAOC</name>
<dbReference type="GO" id="GO:0016491">
    <property type="term" value="F:oxidoreductase activity"/>
    <property type="evidence" value="ECO:0007669"/>
    <property type="project" value="UniProtKB-KW"/>
</dbReference>
<comment type="caution">
    <text evidence="6">The sequence shown here is derived from an EMBL/GenBank/DDBJ whole genome shotgun (WGS) entry which is preliminary data.</text>
</comment>
<dbReference type="InterPro" id="IPR036188">
    <property type="entry name" value="FAD/NAD-bd_sf"/>
</dbReference>
<evidence type="ECO:0000256" key="4">
    <source>
        <dbReference type="SAM" id="Phobius"/>
    </source>
</evidence>
<keyword evidence="4" id="KW-0472">Membrane</keyword>
<keyword evidence="4" id="KW-0812">Transmembrane</keyword>
<evidence type="ECO:0000256" key="1">
    <source>
        <dbReference type="ARBA" id="ARBA00009333"/>
    </source>
</evidence>
<keyword evidence="4" id="KW-1133">Transmembrane helix</keyword>
<dbReference type="EMBL" id="AGNL01011135">
    <property type="protein sequence ID" value="EJK68577.1"/>
    <property type="molecule type" value="Genomic_DNA"/>
</dbReference>
<accession>K0TDF8</accession>
<dbReference type="InterPro" id="IPR050097">
    <property type="entry name" value="Ferredoxin-NADP_redctase_2"/>
</dbReference>
<feature type="domain" description="FAD/NAD(P)-binding" evidence="5">
    <location>
        <begin position="117"/>
        <end position="448"/>
    </location>
</feature>
<keyword evidence="3" id="KW-0560">Oxidoreductase</keyword>
<dbReference type="Gene3D" id="3.50.50.60">
    <property type="entry name" value="FAD/NAD(P)-binding domain"/>
    <property type="match status" value="2"/>
</dbReference>
<dbReference type="PRINTS" id="PR00469">
    <property type="entry name" value="PNDRDTASEII"/>
</dbReference>
<keyword evidence="7" id="KW-1185">Reference proteome</keyword>
<feature type="transmembrane region" description="Helical" evidence="4">
    <location>
        <begin position="46"/>
        <end position="67"/>
    </location>
</feature>
<evidence type="ECO:0000259" key="5">
    <source>
        <dbReference type="Pfam" id="PF07992"/>
    </source>
</evidence>
<reference evidence="6 7" key="1">
    <citation type="journal article" date="2012" name="Genome Biol.">
        <title>Genome and low-iron response of an oceanic diatom adapted to chronic iron limitation.</title>
        <authorList>
            <person name="Lommer M."/>
            <person name="Specht M."/>
            <person name="Roy A.S."/>
            <person name="Kraemer L."/>
            <person name="Andreson R."/>
            <person name="Gutowska M.A."/>
            <person name="Wolf J."/>
            <person name="Bergner S.V."/>
            <person name="Schilhabel M.B."/>
            <person name="Klostermeier U.C."/>
            <person name="Beiko R.G."/>
            <person name="Rosenstiel P."/>
            <person name="Hippler M."/>
            <person name="Laroche J."/>
        </authorList>
    </citation>
    <scope>NUCLEOTIDE SEQUENCE [LARGE SCALE GENOMIC DNA]</scope>
    <source>
        <strain evidence="6 7">CCMP1005</strain>
    </source>
</reference>
<evidence type="ECO:0000256" key="2">
    <source>
        <dbReference type="ARBA" id="ARBA00022630"/>
    </source>
</evidence>
<dbReference type="InterPro" id="IPR023753">
    <property type="entry name" value="FAD/NAD-binding_dom"/>
</dbReference>
<dbReference type="PANTHER" id="PTHR48105">
    <property type="entry name" value="THIOREDOXIN REDUCTASE 1-RELATED-RELATED"/>
    <property type="match status" value="1"/>
</dbReference>
<dbReference type="Pfam" id="PF07992">
    <property type="entry name" value="Pyr_redox_2"/>
    <property type="match status" value="1"/>
</dbReference>
<dbReference type="AlphaFoldDB" id="K0TDF8"/>
<dbReference type="SUPFAM" id="SSF51905">
    <property type="entry name" value="FAD/NAD(P)-binding domain"/>
    <property type="match status" value="1"/>
</dbReference>
<evidence type="ECO:0000256" key="3">
    <source>
        <dbReference type="ARBA" id="ARBA00023002"/>
    </source>
</evidence>
<dbReference type="eggNOG" id="KOG0404">
    <property type="taxonomic scope" value="Eukaryota"/>
</dbReference>
<gene>
    <name evidence="6" type="ORF">THAOC_10230</name>
</gene>
<evidence type="ECO:0000313" key="7">
    <source>
        <dbReference type="Proteomes" id="UP000266841"/>
    </source>
</evidence>
<dbReference type="GO" id="GO:0097237">
    <property type="term" value="P:cellular response to toxic substance"/>
    <property type="evidence" value="ECO:0007669"/>
    <property type="project" value="UniProtKB-ARBA"/>
</dbReference>
<comment type="similarity">
    <text evidence="1">Belongs to the class-II pyridine nucleotide-disulfide oxidoreductase family.</text>
</comment>
<dbReference type="PROSITE" id="PS51354">
    <property type="entry name" value="GLUTAREDOXIN_2"/>
    <property type="match status" value="1"/>
</dbReference>
<dbReference type="OrthoDB" id="47838at2759"/>
<proteinExistence type="inferred from homology"/>
<protein>
    <recommendedName>
        <fullName evidence="5">FAD/NAD(P)-binding domain-containing protein</fullName>
    </recommendedName>
</protein>
<keyword evidence="2" id="KW-0285">Flavoprotein</keyword>
<sequence>MITKTRLRRNRRALNGRSAAALPFVTGNRYRTGPPGKERNDDDDMAFRNCTMGMAAVLLLIISVAVLPSRLLPRQGNAPISKGWGRELGDYGKPIVSYYALDDPAPPALGGDADRPFDCLIVGCGPGGLSAGLFAARMGMSTLLVGSPSSGSLMGTSSLGNFPSFGGGEDDGGSDGRAWINGMLRQVTNHGAKFVHPTLLATGLQQVGQDDASVIQVSLDTSAAAEASDKNHVFARTVIIASGSSPRRLNLANEGHLWGVSLHNCALCDGDKYIPAEDETKRVAVVGGGDAAVDAINLLLRLGIENIYWVHRRDQFKASNAVDVRRIMASSNVKVYTPYVVREWVSRKHDISQLQQIRIIRASNGVEDPDANTMISLPCDGAFLMLGSTPNTAFLERNTGVELSRGDHNILLRTNGDYSTATSLSGVFAAGDVADVVYRQALTASADGAKAAIDAQRYLQKKGLLKSHDKQKSGEKPMAVDKPHRPVALLDLAVGGPVVDARKNFSDCNLVDLSCVQQLIASNPVVVFSKLYWWVIAVRTALLDTTNMSARNLFFSPHCTRALEALESQMGTNKPFVVELTEFGTEAMKIQKTVAAISYGRMTVPNVFISG</sequence>
<dbReference type="Proteomes" id="UP000266841">
    <property type="component" value="Unassembled WGS sequence"/>
</dbReference>